<dbReference type="GO" id="GO:0016853">
    <property type="term" value="F:isomerase activity"/>
    <property type="evidence" value="ECO:0007669"/>
    <property type="project" value="UniProtKB-KW"/>
</dbReference>
<reference evidence="2 3" key="1">
    <citation type="submission" date="2016-10" db="EMBL/GenBank/DDBJ databases">
        <authorList>
            <person name="de Groot N.N."/>
        </authorList>
    </citation>
    <scope>NUCLEOTIDE SEQUENCE [LARGE SCALE GENOMIC DNA]</scope>
    <source>
        <strain evidence="2 3">DSM 13305</strain>
    </source>
</reference>
<protein>
    <submittedName>
        <fullName evidence="2">Sugar phosphate isomerase/epimerase</fullName>
    </submittedName>
</protein>
<feature type="domain" description="Xylose isomerase-like TIM barrel" evidence="1">
    <location>
        <begin position="27"/>
        <end position="268"/>
    </location>
</feature>
<keyword evidence="2" id="KW-0413">Isomerase</keyword>
<dbReference type="PANTHER" id="PTHR12110:SF21">
    <property type="entry name" value="XYLOSE ISOMERASE-LIKE TIM BARREL DOMAIN-CONTAINING PROTEIN"/>
    <property type="match status" value="1"/>
</dbReference>
<dbReference type="SUPFAM" id="SSF51658">
    <property type="entry name" value="Xylose isomerase-like"/>
    <property type="match status" value="1"/>
</dbReference>
<dbReference type="Pfam" id="PF01261">
    <property type="entry name" value="AP_endonuc_2"/>
    <property type="match status" value="1"/>
</dbReference>
<dbReference type="InterPro" id="IPR050312">
    <property type="entry name" value="IolE/XylAMocC-like"/>
</dbReference>
<keyword evidence="3" id="KW-1185">Reference proteome</keyword>
<gene>
    <name evidence="2" type="ORF">SAMN04490178_12741</name>
</gene>
<dbReference type="PANTHER" id="PTHR12110">
    <property type="entry name" value="HYDROXYPYRUVATE ISOMERASE"/>
    <property type="match status" value="1"/>
</dbReference>
<sequence>MKYSFNTWAYSSFPCWVPAYPLKDTIERLARIGYDAIELGCASPHAWPYFLDAAKRKEINKWLKDSNIVFSSLLPAPGGGPGANIASAMKEEREWSVQYVKDVIDMADDFNCHTVLIVCGWYIYGTKQEEAWKYSRESIRNIAEYARRKGTRLCLEPTPTDSNLVETADDALIMKDQVGMDNVFVMFDTAHALYRNEPPTDYIYRMGNDLKHVHLTDYDRKAPGTGGCDFVAIMQALKDVDYAGYVTMETGFPTRGIHPDSCARISLENLKAIEGTLK</sequence>
<dbReference type="STRING" id="112903.SAMN04490178_12741"/>
<dbReference type="InterPro" id="IPR036237">
    <property type="entry name" value="Xyl_isomerase-like_sf"/>
</dbReference>
<proteinExistence type="predicted"/>
<evidence type="ECO:0000313" key="3">
    <source>
        <dbReference type="Proteomes" id="UP000198847"/>
    </source>
</evidence>
<dbReference type="OrthoDB" id="3185623at2"/>
<dbReference type="Gene3D" id="3.20.20.150">
    <property type="entry name" value="Divalent-metal-dependent TIM barrel enzymes"/>
    <property type="match status" value="1"/>
</dbReference>
<dbReference type="RefSeq" id="WP_091750655.1">
    <property type="nucleotide sequence ID" value="NZ_FODY01000027.1"/>
</dbReference>
<accession>A0A1H8XQK8</accession>
<dbReference type="Proteomes" id="UP000198847">
    <property type="component" value="Unassembled WGS sequence"/>
</dbReference>
<dbReference type="AlphaFoldDB" id="A0A1H8XQK8"/>
<dbReference type="EMBL" id="FODY01000027">
    <property type="protein sequence ID" value="SEP42043.1"/>
    <property type="molecule type" value="Genomic_DNA"/>
</dbReference>
<evidence type="ECO:0000313" key="2">
    <source>
        <dbReference type="EMBL" id="SEP42043.1"/>
    </source>
</evidence>
<name>A0A1H8XQK8_9FIRM</name>
<dbReference type="InterPro" id="IPR013022">
    <property type="entry name" value="Xyl_isomerase-like_TIM-brl"/>
</dbReference>
<evidence type="ECO:0000259" key="1">
    <source>
        <dbReference type="Pfam" id="PF01261"/>
    </source>
</evidence>
<organism evidence="2 3">
    <name type="scientific">Propionispora vibrioides</name>
    <dbReference type="NCBI Taxonomy" id="112903"/>
    <lineage>
        <taxon>Bacteria</taxon>
        <taxon>Bacillati</taxon>
        <taxon>Bacillota</taxon>
        <taxon>Negativicutes</taxon>
        <taxon>Selenomonadales</taxon>
        <taxon>Sporomusaceae</taxon>
        <taxon>Propionispora</taxon>
    </lineage>
</organism>